<keyword evidence="1" id="KW-0812">Transmembrane</keyword>
<dbReference type="EMBL" id="GHWJ01010042">
    <property type="protein sequence ID" value="NOV42779.1"/>
    <property type="molecule type" value="Transcribed_RNA"/>
</dbReference>
<accession>A0A6M2D9L1</accession>
<name>A0A6M2D9L1_RHIMP</name>
<proteinExistence type="predicted"/>
<reference evidence="2" key="1">
    <citation type="submission" date="2019-09" db="EMBL/GenBank/DDBJ databases">
        <title>Organ-specific transcriptomic study of the physiology of the cattle tick, Rhipicephalus microplus.</title>
        <authorList>
            <person name="Tirloni L."/>
            <person name="Braz G."/>
            <person name="Gandara A.C.P."/>
            <person name="Sabadin G.A."/>
            <person name="da Silva R.M."/>
            <person name="Guizzo M.G."/>
            <person name="Machado J.A."/>
            <person name="Costa E.P."/>
            <person name="Gomes H.F."/>
            <person name="Moraes J."/>
            <person name="Mota M.B.S."/>
            <person name="Mesquita R.D."/>
            <person name="Alvarenga P.H."/>
            <person name="Alves F."/>
            <person name="Seixas A."/>
            <person name="da Fonseca R.N."/>
            <person name="Fogaca A."/>
            <person name="Logullo C."/>
            <person name="Tanaka A."/>
            <person name="Daffre S."/>
            <person name="Termignoni C."/>
            <person name="Vaz I.S.Jr."/>
            <person name="Oliveira P.L."/>
            <person name="Ribeiro J.M."/>
        </authorList>
    </citation>
    <scope>NUCLEOTIDE SEQUENCE</scope>
    <source>
        <strain evidence="2">Porto Alegre</strain>
    </source>
</reference>
<feature type="transmembrane region" description="Helical" evidence="1">
    <location>
        <begin position="7"/>
        <end position="27"/>
    </location>
</feature>
<protein>
    <submittedName>
        <fullName evidence="2">Uncharacterized protein</fullName>
    </submittedName>
</protein>
<evidence type="ECO:0000256" key="1">
    <source>
        <dbReference type="SAM" id="Phobius"/>
    </source>
</evidence>
<feature type="transmembrane region" description="Helical" evidence="1">
    <location>
        <begin position="33"/>
        <end position="50"/>
    </location>
</feature>
<sequence>MVCPSTIFSFAFFFVIAIMYMGSFGWVFAAAAFIHRICIVYVYVPIYMEIQGREKKKPIALGAQLVTMCRQALISHVYFAFAEGGEEVSCLCAHAYPSVGRIARLRL</sequence>
<keyword evidence="1" id="KW-0472">Membrane</keyword>
<dbReference type="AlphaFoldDB" id="A0A6M2D9L1"/>
<keyword evidence="1" id="KW-1133">Transmembrane helix</keyword>
<organism evidence="2">
    <name type="scientific">Rhipicephalus microplus</name>
    <name type="common">Cattle tick</name>
    <name type="synonym">Boophilus microplus</name>
    <dbReference type="NCBI Taxonomy" id="6941"/>
    <lineage>
        <taxon>Eukaryota</taxon>
        <taxon>Metazoa</taxon>
        <taxon>Ecdysozoa</taxon>
        <taxon>Arthropoda</taxon>
        <taxon>Chelicerata</taxon>
        <taxon>Arachnida</taxon>
        <taxon>Acari</taxon>
        <taxon>Parasitiformes</taxon>
        <taxon>Ixodida</taxon>
        <taxon>Ixodoidea</taxon>
        <taxon>Ixodidae</taxon>
        <taxon>Rhipicephalinae</taxon>
        <taxon>Rhipicephalus</taxon>
        <taxon>Boophilus</taxon>
    </lineage>
</organism>
<evidence type="ECO:0000313" key="2">
    <source>
        <dbReference type="EMBL" id="NOV42779.1"/>
    </source>
</evidence>